<evidence type="ECO:0000256" key="1">
    <source>
        <dbReference type="ARBA" id="ARBA00003520"/>
    </source>
</evidence>
<sequence>MSTGIYGGDEVGAVVLDIGSHTTRGGFAGEDMPKADFKTTVGVLADAEDITDGSTRKKYCIDTVNIKVPRNSMEMVNFVQDCMIEDWDTFEKVFEYFYKSYIKSSADQHPLLMSEAPWNISSKREKLTEIMFEKYSVPAFYLCKNPVLSAFASGRSTALILDSGASHTTAVPVYDGYVIQQAVTKTSLGGNFLIEECKNYFQHENIDIIPHFSVNETIEDFIQSVIQCSDNNYEEEIESMEATGPVHHEFPDGFNRKFGLERFRIAESLFDTNYIRSHSNPLVQSVSQIISSAIAKVDIDMRPSMYNGIIVVGSNSLLNGFSDRLMTDLANKLPASTKLKVNASQINVERRFSSWIGGSILASLGSFQQLWISKQEYEESGRNCVDKKCP</sequence>
<dbReference type="EMBL" id="AMQM01002871">
    <property type="status" value="NOT_ANNOTATED_CDS"/>
    <property type="molecule type" value="Genomic_DNA"/>
</dbReference>
<dbReference type="STRING" id="6412.T1ELV1"/>
<dbReference type="OrthoDB" id="5132116at2759"/>
<comment type="function">
    <text evidence="1">Actins are highly conserved proteins that are involved in various types of cell motility and are ubiquitously expressed in all eukaryotic cells.</text>
</comment>
<keyword evidence="6" id="KW-1185">Reference proteome</keyword>
<dbReference type="Gene3D" id="3.90.640.10">
    <property type="entry name" value="Actin, Chain A, domain 4"/>
    <property type="match status" value="1"/>
</dbReference>
<evidence type="ECO:0000256" key="3">
    <source>
        <dbReference type="RuleBase" id="RU000487"/>
    </source>
</evidence>
<reference evidence="5" key="3">
    <citation type="submission" date="2015-06" db="UniProtKB">
        <authorList>
            <consortium name="EnsemblMetazoa"/>
        </authorList>
    </citation>
    <scope>IDENTIFICATION</scope>
</reference>
<proteinExistence type="inferred from homology"/>
<dbReference type="Pfam" id="PF00022">
    <property type="entry name" value="Actin"/>
    <property type="match status" value="1"/>
</dbReference>
<reference evidence="4 6" key="2">
    <citation type="journal article" date="2013" name="Nature">
        <title>Insights into bilaterian evolution from three spiralian genomes.</title>
        <authorList>
            <person name="Simakov O."/>
            <person name="Marletaz F."/>
            <person name="Cho S.J."/>
            <person name="Edsinger-Gonzales E."/>
            <person name="Havlak P."/>
            <person name="Hellsten U."/>
            <person name="Kuo D.H."/>
            <person name="Larsson T."/>
            <person name="Lv J."/>
            <person name="Arendt D."/>
            <person name="Savage R."/>
            <person name="Osoegawa K."/>
            <person name="de Jong P."/>
            <person name="Grimwood J."/>
            <person name="Chapman J.A."/>
            <person name="Shapiro H."/>
            <person name="Aerts A."/>
            <person name="Otillar R.P."/>
            <person name="Terry A.Y."/>
            <person name="Boore J.L."/>
            <person name="Grigoriev I.V."/>
            <person name="Lindberg D.R."/>
            <person name="Seaver E.C."/>
            <person name="Weisblat D.A."/>
            <person name="Putnam N.H."/>
            <person name="Rokhsar D.S."/>
        </authorList>
    </citation>
    <scope>NUCLEOTIDE SEQUENCE</scope>
</reference>
<dbReference type="InParanoid" id="T1ELV1"/>
<dbReference type="FunFam" id="2.30.36.70:FF:000017">
    <property type="entry name" value="Actin-87E-like Protein"/>
    <property type="match status" value="1"/>
</dbReference>
<reference evidence="6" key="1">
    <citation type="submission" date="2012-12" db="EMBL/GenBank/DDBJ databases">
        <authorList>
            <person name="Hellsten U."/>
            <person name="Grimwood J."/>
            <person name="Chapman J.A."/>
            <person name="Shapiro H."/>
            <person name="Aerts A."/>
            <person name="Otillar R.P."/>
            <person name="Terry A.Y."/>
            <person name="Boore J.L."/>
            <person name="Simakov O."/>
            <person name="Marletaz F."/>
            <person name="Cho S.-J."/>
            <person name="Edsinger-Gonzales E."/>
            <person name="Havlak P."/>
            <person name="Kuo D.-H."/>
            <person name="Larsson T."/>
            <person name="Lv J."/>
            <person name="Arendt D."/>
            <person name="Savage R."/>
            <person name="Osoegawa K."/>
            <person name="de Jong P."/>
            <person name="Lindberg D.R."/>
            <person name="Seaver E.C."/>
            <person name="Weisblat D.A."/>
            <person name="Putnam N.H."/>
            <person name="Grigoriev I.V."/>
            <person name="Rokhsar D.S."/>
        </authorList>
    </citation>
    <scope>NUCLEOTIDE SEQUENCE</scope>
</reference>
<dbReference type="SMART" id="SM00268">
    <property type="entry name" value="ACTIN"/>
    <property type="match status" value="1"/>
</dbReference>
<dbReference type="GO" id="GO:0016514">
    <property type="term" value="C:SWI/SNF complex"/>
    <property type="evidence" value="ECO:0000318"/>
    <property type="project" value="GO_Central"/>
</dbReference>
<evidence type="ECO:0000313" key="5">
    <source>
        <dbReference type="EnsemblMetazoa" id="HelroP156388"/>
    </source>
</evidence>
<dbReference type="GO" id="GO:0035267">
    <property type="term" value="C:NuA4 histone acetyltransferase complex"/>
    <property type="evidence" value="ECO:0000318"/>
    <property type="project" value="GO_Central"/>
</dbReference>
<dbReference type="InterPro" id="IPR043129">
    <property type="entry name" value="ATPase_NBD"/>
</dbReference>
<organism evidence="5 6">
    <name type="scientific">Helobdella robusta</name>
    <name type="common">Californian leech</name>
    <dbReference type="NCBI Taxonomy" id="6412"/>
    <lineage>
        <taxon>Eukaryota</taxon>
        <taxon>Metazoa</taxon>
        <taxon>Spiralia</taxon>
        <taxon>Lophotrochozoa</taxon>
        <taxon>Annelida</taxon>
        <taxon>Clitellata</taxon>
        <taxon>Hirudinea</taxon>
        <taxon>Rhynchobdellida</taxon>
        <taxon>Glossiphoniidae</taxon>
        <taxon>Helobdella</taxon>
    </lineage>
</organism>
<comment type="similarity">
    <text evidence="2 3">Belongs to the actin family.</text>
</comment>
<dbReference type="RefSeq" id="XP_009011902.1">
    <property type="nucleotide sequence ID" value="XM_009013654.1"/>
</dbReference>
<evidence type="ECO:0000313" key="6">
    <source>
        <dbReference type="Proteomes" id="UP000015101"/>
    </source>
</evidence>
<dbReference type="FunFam" id="3.30.420.40:FF:000050">
    <property type="entry name" value="Actin, alpha skeletal muscle"/>
    <property type="match status" value="1"/>
</dbReference>
<accession>T1ELV1</accession>
<dbReference type="Proteomes" id="UP000015101">
    <property type="component" value="Unassembled WGS sequence"/>
</dbReference>
<dbReference type="OMA" id="SKSWHSY"/>
<dbReference type="EnsemblMetazoa" id="HelroT156388">
    <property type="protein sequence ID" value="HelroP156388"/>
    <property type="gene ID" value="HelroG156388"/>
</dbReference>
<dbReference type="Gene3D" id="2.30.36.70">
    <property type="entry name" value="Actin, Chain A, domain 2"/>
    <property type="match status" value="1"/>
</dbReference>
<dbReference type="InterPro" id="IPR004001">
    <property type="entry name" value="Actin_CS"/>
</dbReference>
<dbReference type="PANTHER" id="PTHR11937">
    <property type="entry name" value="ACTIN"/>
    <property type="match status" value="1"/>
</dbReference>
<dbReference type="SUPFAM" id="SSF53067">
    <property type="entry name" value="Actin-like ATPase domain"/>
    <property type="match status" value="2"/>
</dbReference>
<dbReference type="PRINTS" id="PR00190">
    <property type="entry name" value="ACTIN"/>
</dbReference>
<dbReference type="GO" id="GO:0007399">
    <property type="term" value="P:nervous system development"/>
    <property type="evidence" value="ECO:0000318"/>
    <property type="project" value="GO_Central"/>
</dbReference>
<dbReference type="eggNOG" id="KOG0679">
    <property type="taxonomic scope" value="Eukaryota"/>
</dbReference>
<dbReference type="EMBL" id="KB095905">
    <property type="protein sequence ID" value="ESO10088.1"/>
    <property type="molecule type" value="Genomic_DNA"/>
</dbReference>
<dbReference type="KEGG" id="hro:HELRODRAFT_156388"/>
<evidence type="ECO:0000256" key="2">
    <source>
        <dbReference type="ARBA" id="ARBA00006752"/>
    </source>
</evidence>
<dbReference type="CTD" id="20197551"/>
<dbReference type="AlphaFoldDB" id="T1ELV1"/>
<dbReference type="GeneID" id="20197551"/>
<protein>
    <submittedName>
        <fullName evidence="4 5">Uncharacterized protein</fullName>
    </submittedName>
</protein>
<dbReference type="Gene3D" id="3.30.420.40">
    <property type="match status" value="2"/>
</dbReference>
<dbReference type="GO" id="GO:0006357">
    <property type="term" value="P:regulation of transcription by RNA polymerase II"/>
    <property type="evidence" value="ECO:0000318"/>
    <property type="project" value="GO_Central"/>
</dbReference>
<dbReference type="HOGENOM" id="CLU_027965_6_2_1"/>
<dbReference type="FunFam" id="3.30.420.40:FF:000058">
    <property type="entry name" value="Putative actin-related protein 5"/>
    <property type="match status" value="1"/>
</dbReference>
<evidence type="ECO:0000313" key="4">
    <source>
        <dbReference type="EMBL" id="ESO10088.1"/>
    </source>
</evidence>
<dbReference type="InterPro" id="IPR004000">
    <property type="entry name" value="Actin"/>
</dbReference>
<name>T1ELV1_HELRO</name>
<dbReference type="GO" id="GO:0006338">
    <property type="term" value="P:chromatin remodeling"/>
    <property type="evidence" value="ECO:0000318"/>
    <property type="project" value="GO_Central"/>
</dbReference>
<dbReference type="PROSITE" id="PS00432">
    <property type="entry name" value="ACTINS_2"/>
    <property type="match status" value="1"/>
</dbReference>
<gene>
    <name evidence="5" type="primary">20197551</name>
    <name evidence="4" type="ORF">HELRODRAFT_156388</name>
</gene>
<dbReference type="GO" id="GO:0003682">
    <property type="term" value="F:chromatin binding"/>
    <property type="evidence" value="ECO:0000318"/>
    <property type="project" value="GO_Central"/>
</dbReference>
<dbReference type="CDD" id="cd13395">
    <property type="entry name" value="ASKHA_NBD_Arp4_ACTL6-like"/>
    <property type="match status" value="1"/>
</dbReference>